<dbReference type="Gene3D" id="6.10.140.2220">
    <property type="match status" value="1"/>
</dbReference>
<evidence type="ECO:0000256" key="17">
    <source>
        <dbReference type="SAM" id="Phobius"/>
    </source>
</evidence>
<reference evidence="19 20" key="1">
    <citation type="journal article" date="2018" name="Plant J.">
        <title>Genome sequences of Chlorella sorokiniana UTEX 1602 and Micractinium conductrix SAG 241.80: implications to maltose excretion by a green alga.</title>
        <authorList>
            <person name="Arriola M.B."/>
            <person name="Velmurugan N."/>
            <person name="Zhang Y."/>
            <person name="Plunkett M.H."/>
            <person name="Hondzo H."/>
            <person name="Barney B.M."/>
        </authorList>
    </citation>
    <scope>NUCLEOTIDE SEQUENCE [LARGE SCALE GENOMIC DNA]</scope>
    <source>
        <strain evidence="19 20">SAG 241.80</strain>
    </source>
</reference>
<keyword evidence="2 15" id="KW-0813">Transport</keyword>
<dbReference type="GO" id="GO:0008270">
    <property type="term" value="F:zinc ion binding"/>
    <property type="evidence" value="ECO:0007669"/>
    <property type="project" value="UniProtKB-KW"/>
</dbReference>
<dbReference type="GO" id="GO:0015386">
    <property type="term" value="F:potassium:proton antiporter activity"/>
    <property type="evidence" value="ECO:0007669"/>
    <property type="project" value="TreeGrafter"/>
</dbReference>
<keyword evidence="10 17" id="KW-0472">Membrane</keyword>
<comment type="subcellular location">
    <subcellularLocation>
        <location evidence="1">Membrane</location>
        <topology evidence="1">Multi-pass membrane protein</topology>
    </subcellularLocation>
</comment>
<keyword evidence="9 15" id="KW-0406">Ion transport</keyword>
<keyword evidence="8" id="KW-0915">Sodium</keyword>
<evidence type="ECO:0000256" key="2">
    <source>
        <dbReference type="ARBA" id="ARBA00022448"/>
    </source>
</evidence>
<feature type="domain" description="MYND-type" evidence="18">
    <location>
        <begin position="426"/>
        <end position="471"/>
    </location>
</feature>
<evidence type="ECO:0000256" key="12">
    <source>
        <dbReference type="ARBA" id="ARBA00047524"/>
    </source>
</evidence>
<evidence type="ECO:0000256" key="1">
    <source>
        <dbReference type="ARBA" id="ARBA00004141"/>
    </source>
</evidence>
<feature type="transmembrane region" description="Helical" evidence="17">
    <location>
        <begin position="849"/>
        <end position="868"/>
    </location>
</feature>
<evidence type="ECO:0000313" key="20">
    <source>
        <dbReference type="Proteomes" id="UP000239649"/>
    </source>
</evidence>
<feature type="compositionally biased region" description="Low complexity" evidence="16">
    <location>
        <begin position="1038"/>
        <end position="1054"/>
    </location>
</feature>
<dbReference type="PROSITE" id="PS50865">
    <property type="entry name" value="ZF_MYND_2"/>
    <property type="match status" value="1"/>
</dbReference>
<evidence type="ECO:0000256" key="13">
    <source>
        <dbReference type="ARBA" id="ARBA00047912"/>
    </source>
</evidence>
<keyword evidence="6" id="KW-0862">Zinc</keyword>
<feature type="transmembrane region" description="Helical" evidence="17">
    <location>
        <begin position="773"/>
        <end position="793"/>
    </location>
</feature>
<keyword evidence="7 17" id="KW-1133">Transmembrane helix</keyword>
<accession>A0A2P6V826</accession>
<feature type="transmembrane region" description="Helical" evidence="17">
    <location>
        <begin position="647"/>
        <end position="666"/>
    </location>
</feature>
<dbReference type="Pfam" id="PF00999">
    <property type="entry name" value="Na_H_Exchanger"/>
    <property type="match status" value="1"/>
</dbReference>
<organism evidence="19 20">
    <name type="scientific">Micractinium conductrix</name>
    <dbReference type="NCBI Taxonomy" id="554055"/>
    <lineage>
        <taxon>Eukaryota</taxon>
        <taxon>Viridiplantae</taxon>
        <taxon>Chlorophyta</taxon>
        <taxon>core chlorophytes</taxon>
        <taxon>Trebouxiophyceae</taxon>
        <taxon>Chlorellales</taxon>
        <taxon>Chlorellaceae</taxon>
        <taxon>Chlorella clade</taxon>
        <taxon>Micractinium</taxon>
    </lineage>
</organism>
<evidence type="ECO:0000256" key="8">
    <source>
        <dbReference type="ARBA" id="ARBA00023053"/>
    </source>
</evidence>
<dbReference type="PANTHER" id="PTHR10110">
    <property type="entry name" value="SODIUM/HYDROGEN EXCHANGER"/>
    <property type="match status" value="1"/>
</dbReference>
<dbReference type="EMBL" id="LHPF02000021">
    <property type="protein sequence ID" value="PSC70232.1"/>
    <property type="molecule type" value="Genomic_DNA"/>
</dbReference>
<sequence>MEAALSELGEELRACERPDWRPGCTSGADTEPWGCLLQVLRSIDLLPGDTLAAALAGSRQGGDSWGETLVMRLLAFLGSLARMGPPAPVLPSDPPSRAYRNFECWDWLLPLLNGSLTPLVFAALASPAGFRLQRAMTALMHQAAGQHQQRLQHGPLPAHAARAELLVLYTAGAVTGMALGEHNATLAVQETAAAAAAGQTAAALCTVWDAVAALPAAAALVSATTSMPAMCSEMHAALAAGTTLLRSSGATFQELQRCGAYSRWEPAKAGRLLAAYESWLRSGSGLRAALPQAAAAHAVALMQAAGNAALRSLEYCLGWVNAAQPQLSAADGERLLEHTASLAATACKLALAEVAMERTGEPSGRALRLQHSVRLQLAEVRAFFVPDINNALKETGGRVLTPVAAQSSEQAAASVRALASARRCCNMSCTQLAVASDASLPLRRCSVCRVPRYCSEQCQHADWRAGHRKVCRQLAAEPHEDGSEAHIAAGALAQAVLLITTLMAGHALTRRGVVWISEAGIALLLGAALGATVLSPLVDTHGTFASFLAFSKPFFFLGILPPIIFEAGWSMDVERFFANCGAIACFAFLGTLVSTAAIGLLVWAAGALGLCAPFSFLETLLFGSIISATDPVTVLSVFTRLGADPDLFALVLGESLMNDAVAMVLFKSLSGFLHTPLSAGAVAVSVLTFIGIFVGSMAVGAAVAFGAAATVKTRYFRDDHTPLEACLVALFAFGSYWAADALHLSGIVSVLFCGIVAAHYVRPNLSEHDRDRVGSVFKLLSALAETSVFLLVGESLFLDQQSLSWSVLPFLVVCFVAMAASRAANIWPCAAAVNYLRLPAHRIPQTHQFMLWWSGLRGAMAFAIALEAAEALPDGRGELLLSATYFLILATVLVNGGTCAPLLERLGLLQGSHAGAAAGLPTKQQLLELHTKPPPGSAAFAVPAARGIDTAPLDHSWQDTTSLAAVSLVPTYSPASSAPASANVLSRSVERLRVANSSGGMLSKLDKLDKRWLGPLFLAPDSTAEPAPLSGQAGPGHGSAQAGGAPFAGGAHAAPHARHPNLLP</sequence>
<feature type="compositionally biased region" description="Basic residues" evidence="16">
    <location>
        <begin position="1055"/>
        <end position="1064"/>
    </location>
</feature>
<dbReference type="InterPro" id="IPR018422">
    <property type="entry name" value="Cation/H_exchanger_CPA1"/>
</dbReference>
<keyword evidence="3 15" id="KW-0812">Transmembrane</keyword>
<evidence type="ECO:0000256" key="4">
    <source>
        <dbReference type="ARBA" id="ARBA00022723"/>
    </source>
</evidence>
<evidence type="ECO:0000256" key="5">
    <source>
        <dbReference type="ARBA" id="ARBA00022771"/>
    </source>
</evidence>
<evidence type="ECO:0000259" key="18">
    <source>
        <dbReference type="PROSITE" id="PS50865"/>
    </source>
</evidence>
<evidence type="ECO:0000256" key="16">
    <source>
        <dbReference type="SAM" id="MobiDB-lite"/>
    </source>
</evidence>
<feature type="transmembrane region" description="Helical" evidence="17">
    <location>
        <begin position="576"/>
        <end position="598"/>
    </location>
</feature>
<comment type="caution">
    <text evidence="19">The sequence shown here is derived from an EMBL/GenBank/DDBJ whole genome shotgun (WGS) entry which is preliminary data.</text>
</comment>
<keyword evidence="15" id="KW-0050">Antiport</keyword>
<keyword evidence="5 14" id="KW-0863">Zinc-finger</keyword>
<dbReference type="GO" id="GO:0015385">
    <property type="term" value="F:sodium:proton antiporter activity"/>
    <property type="evidence" value="ECO:0007669"/>
    <property type="project" value="InterPro"/>
</dbReference>
<comment type="catalytic activity">
    <reaction evidence="13">
        <text>K(+)(in) + H(+)(out) = K(+)(out) + H(+)(in)</text>
        <dbReference type="Rhea" id="RHEA:29467"/>
        <dbReference type="ChEBI" id="CHEBI:15378"/>
        <dbReference type="ChEBI" id="CHEBI:29103"/>
    </reaction>
</comment>
<dbReference type="Gene3D" id="6.10.140.1330">
    <property type="match status" value="1"/>
</dbReference>
<feature type="transmembrane region" description="Helical" evidence="17">
    <location>
        <begin position="744"/>
        <end position="761"/>
    </location>
</feature>
<evidence type="ECO:0000256" key="15">
    <source>
        <dbReference type="RuleBase" id="RU003722"/>
    </source>
</evidence>
<feature type="transmembrane region" description="Helical" evidence="17">
    <location>
        <begin position="805"/>
        <end position="828"/>
    </location>
</feature>
<comment type="similarity">
    <text evidence="15">Belongs to the monovalent cation:proton antiporter 1 (CPA1) transporter (TC 2.A.36) family.</text>
</comment>
<dbReference type="OrthoDB" id="196264at2759"/>
<feature type="transmembrane region" description="Helical" evidence="17">
    <location>
        <begin position="686"/>
        <end position="709"/>
    </location>
</feature>
<dbReference type="PANTHER" id="PTHR10110:SF187">
    <property type="entry name" value="SODIUM_HYDROGEN EXCHANGER"/>
    <property type="match status" value="1"/>
</dbReference>
<dbReference type="GO" id="GO:0098719">
    <property type="term" value="P:sodium ion import across plasma membrane"/>
    <property type="evidence" value="ECO:0007669"/>
    <property type="project" value="TreeGrafter"/>
</dbReference>
<dbReference type="GO" id="GO:0005768">
    <property type="term" value="C:endosome"/>
    <property type="evidence" value="ECO:0007669"/>
    <property type="project" value="TreeGrafter"/>
</dbReference>
<dbReference type="InterPro" id="IPR004709">
    <property type="entry name" value="NaH_exchanger"/>
</dbReference>
<feature type="transmembrane region" description="Helical" evidence="17">
    <location>
        <begin position="544"/>
        <end position="564"/>
    </location>
</feature>
<proteinExistence type="inferred from homology"/>
<evidence type="ECO:0000256" key="7">
    <source>
        <dbReference type="ARBA" id="ARBA00022989"/>
    </source>
</evidence>
<evidence type="ECO:0000313" key="19">
    <source>
        <dbReference type="EMBL" id="PSC70232.1"/>
    </source>
</evidence>
<evidence type="ECO:0000256" key="11">
    <source>
        <dbReference type="ARBA" id="ARBA00023201"/>
    </source>
</evidence>
<keyword evidence="11 15" id="KW-0739">Sodium transport</keyword>
<dbReference type="AlphaFoldDB" id="A0A2P6V826"/>
<feature type="region of interest" description="Disordered" evidence="16">
    <location>
        <begin position="1023"/>
        <end position="1064"/>
    </location>
</feature>
<dbReference type="InterPro" id="IPR006153">
    <property type="entry name" value="Cation/H_exchanger_TM"/>
</dbReference>
<evidence type="ECO:0000256" key="3">
    <source>
        <dbReference type="ARBA" id="ARBA00022692"/>
    </source>
</evidence>
<dbReference type="STRING" id="554055.A0A2P6V826"/>
<feature type="transmembrane region" description="Helical" evidence="17">
    <location>
        <begin position="721"/>
        <end position="738"/>
    </location>
</feature>
<keyword evidence="20" id="KW-1185">Reference proteome</keyword>
<feature type="transmembrane region" description="Helical" evidence="17">
    <location>
        <begin position="880"/>
        <end position="903"/>
    </location>
</feature>
<evidence type="ECO:0000256" key="6">
    <source>
        <dbReference type="ARBA" id="ARBA00022833"/>
    </source>
</evidence>
<keyword evidence="4" id="KW-0479">Metal-binding</keyword>
<dbReference type="GO" id="GO:0051453">
    <property type="term" value="P:regulation of intracellular pH"/>
    <property type="evidence" value="ECO:0007669"/>
    <property type="project" value="TreeGrafter"/>
</dbReference>
<dbReference type="Pfam" id="PF01753">
    <property type="entry name" value="zf-MYND"/>
    <property type="match status" value="1"/>
</dbReference>
<dbReference type="InterPro" id="IPR002893">
    <property type="entry name" value="Znf_MYND"/>
</dbReference>
<feature type="transmembrane region" description="Helical" evidence="17">
    <location>
        <begin position="520"/>
        <end position="538"/>
    </location>
</feature>
<dbReference type="SUPFAM" id="SSF144232">
    <property type="entry name" value="HIT/MYND zinc finger-like"/>
    <property type="match status" value="1"/>
</dbReference>
<evidence type="ECO:0000256" key="14">
    <source>
        <dbReference type="PROSITE-ProRule" id="PRU00134"/>
    </source>
</evidence>
<dbReference type="Proteomes" id="UP000239649">
    <property type="component" value="Unassembled WGS sequence"/>
</dbReference>
<evidence type="ECO:0000256" key="10">
    <source>
        <dbReference type="ARBA" id="ARBA00023136"/>
    </source>
</evidence>
<name>A0A2P6V826_9CHLO</name>
<evidence type="ECO:0000256" key="9">
    <source>
        <dbReference type="ARBA" id="ARBA00023065"/>
    </source>
</evidence>
<dbReference type="PRINTS" id="PR01084">
    <property type="entry name" value="NAHEXCHNGR"/>
</dbReference>
<feature type="transmembrane region" description="Helical" evidence="17">
    <location>
        <begin position="487"/>
        <end position="508"/>
    </location>
</feature>
<protein>
    <recommendedName>
        <fullName evidence="15">Sodium/hydrogen exchanger</fullName>
    </recommendedName>
</protein>
<dbReference type="GO" id="GO:0005886">
    <property type="term" value="C:plasma membrane"/>
    <property type="evidence" value="ECO:0007669"/>
    <property type="project" value="TreeGrafter"/>
</dbReference>
<gene>
    <name evidence="19" type="ORF">C2E20_6358</name>
</gene>
<dbReference type="NCBIfam" id="TIGR00840">
    <property type="entry name" value="b_cpa1"/>
    <property type="match status" value="1"/>
</dbReference>
<comment type="catalytic activity">
    <reaction evidence="12">
        <text>Na(+)(in) + H(+)(out) = Na(+)(out) + H(+)(in)</text>
        <dbReference type="Rhea" id="RHEA:29419"/>
        <dbReference type="ChEBI" id="CHEBI:15378"/>
        <dbReference type="ChEBI" id="CHEBI:29101"/>
    </reaction>
</comment>